<dbReference type="InterPro" id="IPR011009">
    <property type="entry name" value="Kinase-like_dom_sf"/>
</dbReference>
<organism evidence="4 5">
    <name type="scientific">Hortaea werneckii</name>
    <name type="common">Black yeast</name>
    <name type="synonym">Cladosporium werneckii</name>
    <dbReference type="NCBI Taxonomy" id="91943"/>
    <lineage>
        <taxon>Eukaryota</taxon>
        <taxon>Fungi</taxon>
        <taxon>Dikarya</taxon>
        <taxon>Ascomycota</taxon>
        <taxon>Pezizomycotina</taxon>
        <taxon>Dothideomycetes</taxon>
        <taxon>Dothideomycetidae</taxon>
        <taxon>Mycosphaerellales</taxon>
        <taxon>Teratosphaeriaceae</taxon>
        <taxon>Hortaea</taxon>
    </lineage>
</organism>
<name>A0A3M7G553_HORWE</name>
<reference evidence="4 5" key="1">
    <citation type="journal article" date="2018" name="BMC Genomics">
        <title>Genomic evidence for intraspecific hybridization in a clonal and extremely halotolerant yeast.</title>
        <authorList>
            <person name="Gostincar C."/>
            <person name="Stajich J.E."/>
            <person name="Zupancic J."/>
            <person name="Zalar P."/>
            <person name="Gunde-Cimerman N."/>
        </authorList>
    </citation>
    <scope>NUCLEOTIDE SEQUENCE [LARGE SCALE GENOMIC DNA]</scope>
    <source>
        <strain evidence="4 5">EXF-2788</strain>
    </source>
</reference>
<proteinExistence type="inferred from homology"/>
<evidence type="ECO:0000256" key="1">
    <source>
        <dbReference type="ARBA" id="ARBA00037883"/>
    </source>
</evidence>
<dbReference type="Pfam" id="PF01633">
    <property type="entry name" value="Choline_kinase"/>
    <property type="match status" value="1"/>
</dbReference>
<dbReference type="GO" id="GO:0005737">
    <property type="term" value="C:cytoplasm"/>
    <property type="evidence" value="ECO:0007669"/>
    <property type="project" value="TreeGrafter"/>
</dbReference>
<dbReference type="AlphaFoldDB" id="A0A3M7G553"/>
<sequence>MSTILPSDDMPSRLSSLPPGWVSPVPVPVRPRGHKTLFLRWSSDFAFHSHSTHYSSSSSPTLDCELHRLAERGLTCCIWKPSNTTIDPTKMSSPTDLPPVDSPLALRHISFTFENGDADRSALELVHALNPDWKTDPGPVVFKRFTDGITNTLTKAVKQRPGLSKAEIDDEAVLIRAYGKGTDVLIDRERELRAHNLLATLGLAPPLLARFDNGLMYRFIQGDVCSAEDLHRPEVYRAVAKRLGQWHGALPISTLTNTPILDQELKQKHCAPKDGKLTRPAPNLWTVMQQWIDALPNTTEKERERNAKLSEECTWLSSRLGSTPGLDGRDYIFGHCDLLCGNVIVQHPSGTETNGDGKERPVSFIDYEYTTPVPAAFDIANHFAEWAGMDCNHAAVPTHSQRLDFLKSYVGSFRYHSINDSDNLAIEIDFHNDMTTMLQQVDAFRGVPGFYWGVWALIQATISQIDFDYASYAEIRLGEYWAWKEEMDGSREKAGRAQHIREKRWAEK</sequence>
<evidence type="ECO:0000313" key="5">
    <source>
        <dbReference type="Proteomes" id="UP000268823"/>
    </source>
</evidence>
<evidence type="ECO:0000313" key="4">
    <source>
        <dbReference type="EMBL" id="RMY96103.1"/>
    </source>
</evidence>
<dbReference type="PANTHER" id="PTHR22603:SF66">
    <property type="entry name" value="ETHANOLAMINE KINASE"/>
    <property type="match status" value="1"/>
</dbReference>
<evidence type="ECO:0000256" key="2">
    <source>
        <dbReference type="ARBA" id="ARBA00038211"/>
    </source>
</evidence>
<accession>A0A3M7G553</accession>
<dbReference type="GO" id="GO:0006646">
    <property type="term" value="P:phosphatidylethanolamine biosynthetic process"/>
    <property type="evidence" value="ECO:0007669"/>
    <property type="project" value="TreeGrafter"/>
</dbReference>
<dbReference type="OrthoDB" id="10267235at2759"/>
<dbReference type="CDD" id="cd05157">
    <property type="entry name" value="ETNK_euk"/>
    <property type="match status" value="1"/>
</dbReference>
<dbReference type="VEuPathDB" id="FungiDB:BTJ68_09752"/>
<comment type="pathway">
    <text evidence="1">Phospholipid metabolism; phosphatidylethanolamine biosynthesis; phosphatidylethanolamine from ethanolamine: step 1/3.</text>
</comment>
<dbReference type="SUPFAM" id="SSF56112">
    <property type="entry name" value="Protein kinase-like (PK-like)"/>
    <property type="match status" value="1"/>
</dbReference>
<evidence type="ECO:0000256" key="3">
    <source>
        <dbReference type="ARBA" id="ARBA00038874"/>
    </source>
</evidence>
<dbReference type="GO" id="GO:0004305">
    <property type="term" value="F:ethanolamine kinase activity"/>
    <property type="evidence" value="ECO:0007669"/>
    <property type="project" value="UniProtKB-EC"/>
</dbReference>
<dbReference type="Gene3D" id="3.90.1200.10">
    <property type="match status" value="1"/>
</dbReference>
<dbReference type="EMBL" id="QWIR01000003">
    <property type="protein sequence ID" value="RMY96103.1"/>
    <property type="molecule type" value="Genomic_DNA"/>
</dbReference>
<dbReference type="Proteomes" id="UP000268823">
    <property type="component" value="Unassembled WGS sequence"/>
</dbReference>
<protein>
    <recommendedName>
        <fullName evidence="3">ethanolamine kinase</fullName>
        <ecNumber evidence="3">2.7.1.82</ecNumber>
    </recommendedName>
</protein>
<dbReference type="PANTHER" id="PTHR22603">
    <property type="entry name" value="CHOLINE/ETHANOALAMINE KINASE"/>
    <property type="match status" value="1"/>
</dbReference>
<comment type="similarity">
    <text evidence="2">Belongs to the choline/ethanolamine kinase family.</text>
</comment>
<gene>
    <name evidence="4" type="ORF">D0861_00353</name>
</gene>
<comment type="caution">
    <text evidence="4">The sequence shown here is derived from an EMBL/GenBank/DDBJ whole genome shotgun (WGS) entry which is preliminary data.</text>
</comment>
<dbReference type="EC" id="2.7.1.82" evidence="3"/>